<dbReference type="RefSeq" id="XP_025401465.1">
    <property type="nucleotide sequence ID" value="XM_025542722.1"/>
</dbReference>
<evidence type="ECO:0000313" key="2">
    <source>
        <dbReference type="EMBL" id="PWY87582.1"/>
    </source>
</evidence>
<keyword evidence="3" id="KW-1185">Reference proteome</keyword>
<name>A0A317WQM1_9EURO</name>
<sequence length="366" mass="40074">MGAPTSRSLQWDEEQLLSAPIAPFHGLDILPEGDWPFPDTQPVKWRLLQDLGAPTLQPEIYEWKPSADARFLTTWDLAGSKMISDTSALSQFYDHSFTVHETSEISTPGVYPGDSMQGSGLWTDSAGTSFATSSEKDGLTPGFPIQGPLTDLRDIPTAAYLTSIVPQTMTVNLIVAVLTVNAPRRVVTRQWRREFDLIEVVVGDDTRSGFGVTFWLPVADHEDKDGDCDGDGDALGKTLASLRPRDIVLMRMVGLGSFRERVYGQSLRKGITKVDLLHRQRVDVTDAGGLYSAKRLREMQQQMQQDPGAKSDDDVPMLKASKVREWIRRWAPDAAGGEGGRGGLARGPAGNSSSGGLHRLPPDTQE</sequence>
<accession>A0A317WQM1</accession>
<dbReference type="OrthoDB" id="5378679at2759"/>
<comment type="caution">
    <text evidence="2">The sequence shown here is derived from an EMBL/GenBank/DDBJ whole genome shotgun (WGS) entry which is preliminary data.</text>
</comment>
<dbReference type="SUPFAM" id="SSF50249">
    <property type="entry name" value="Nucleic acid-binding proteins"/>
    <property type="match status" value="1"/>
</dbReference>
<proteinExistence type="predicted"/>
<dbReference type="Proteomes" id="UP000247233">
    <property type="component" value="Unassembled WGS sequence"/>
</dbReference>
<protein>
    <submittedName>
        <fullName evidence="2">Uncharacterized protein</fullName>
    </submittedName>
</protein>
<feature type="region of interest" description="Disordered" evidence="1">
    <location>
        <begin position="329"/>
        <end position="366"/>
    </location>
</feature>
<dbReference type="AlphaFoldDB" id="A0A317WQM1"/>
<feature type="compositionally biased region" description="Gly residues" evidence="1">
    <location>
        <begin position="336"/>
        <end position="345"/>
    </location>
</feature>
<dbReference type="VEuPathDB" id="FungiDB:BO70DRAFT_360187"/>
<dbReference type="InterPro" id="IPR012340">
    <property type="entry name" value="NA-bd_OB-fold"/>
</dbReference>
<dbReference type="GeneID" id="37064959"/>
<dbReference type="EMBL" id="MSFL01000006">
    <property type="protein sequence ID" value="PWY87582.1"/>
    <property type="molecule type" value="Genomic_DNA"/>
</dbReference>
<evidence type="ECO:0000313" key="3">
    <source>
        <dbReference type="Proteomes" id="UP000247233"/>
    </source>
</evidence>
<gene>
    <name evidence="2" type="ORF">BO70DRAFT_360187</name>
</gene>
<reference evidence="2 3" key="1">
    <citation type="submission" date="2016-12" db="EMBL/GenBank/DDBJ databases">
        <title>The genomes of Aspergillus section Nigri reveals drivers in fungal speciation.</title>
        <authorList>
            <consortium name="DOE Joint Genome Institute"/>
            <person name="Vesth T.C."/>
            <person name="Nybo J."/>
            <person name="Theobald S."/>
            <person name="Brandl J."/>
            <person name="Frisvad J.C."/>
            <person name="Nielsen K.F."/>
            <person name="Lyhne E.K."/>
            <person name="Kogle M.E."/>
            <person name="Kuo A."/>
            <person name="Riley R."/>
            <person name="Clum A."/>
            <person name="Nolan M."/>
            <person name="Lipzen A."/>
            <person name="Salamov A."/>
            <person name="Henrissat B."/>
            <person name="Wiebenga A."/>
            <person name="De Vries R.P."/>
            <person name="Grigoriev I.V."/>
            <person name="Mortensen U.H."/>
            <person name="Andersen M.R."/>
            <person name="Baker S.E."/>
        </authorList>
    </citation>
    <scope>NUCLEOTIDE SEQUENCE [LARGE SCALE GENOMIC DNA]</scope>
    <source>
        <strain evidence="2 3">CBS 117.55</strain>
    </source>
</reference>
<evidence type="ECO:0000256" key="1">
    <source>
        <dbReference type="SAM" id="MobiDB-lite"/>
    </source>
</evidence>
<organism evidence="2 3">
    <name type="scientific">Aspergillus heteromorphus CBS 117.55</name>
    <dbReference type="NCBI Taxonomy" id="1448321"/>
    <lineage>
        <taxon>Eukaryota</taxon>
        <taxon>Fungi</taxon>
        <taxon>Dikarya</taxon>
        <taxon>Ascomycota</taxon>
        <taxon>Pezizomycotina</taxon>
        <taxon>Eurotiomycetes</taxon>
        <taxon>Eurotiomycetidae</taxon>
        <taxon>Eurotiales</taxon>
        <taxon>Aspergillaceae</taxon>
        <taxon>Aspergillus</taxon>
        <taxon>Aspergillus subgen. Circumdati</taxon>
    </lineage>
</organism>